<accession>A0A0D0DTU7</accession>
<keyword evidence="3" id="KW-1185">Reference proteome</keyword>
<reference evidence="2 3" key="1">
    <citation type="submission" date="2014-04" db="EMBL/GenBank/DDBJ databases">
        <authorList>
            <consortium name="DOE Joint Genome Institute"/>
            <person name="Kuo A."/>
            <person name="Kohler A."/>
            <person name="Jargeat P."/>
            <person name="Nagy L.G."/>
            <person name="Floudas D."/>
            <person name="Copeland A."/>
            <person name="Barry K.W."/>
            <person name="Cichocki N."/>
            <person name="Veneault-Fourrey C."/>
            <person name="LaButti K."/>
            <person name="Lindquist E.A."/>
            <person name="Lipzen A."/>
            <person name="Lundell T."/>
            <person name="Morin E."/>
            <person name="Murat C."/>
            <person name="Sun H."/>
            <person name="Tunlid A."/>
            <person name="Henrissat B."/>
            <person name="Grigoriev I.V."/>
            <person name="Hibbett D.S."/>
            <person name="Martin F."/>
            <person name="Nordberg H.P."/>
            <person name="Cantor M.N."/>
            <person name="Hua S.X."/>
        </authorList>
    </citation>
    <scope>NUCLEOTIDE SEQUENCE [LARGE SCALE GENOMIC DNA]</scope>
    <source>
        <strain evidence="2 3">Ve08.2h10</strain>
    </source>
</reference>
<feature type="region of interest" description="Disordered" evidence="1">
    <location>
        <begin position="41"/>
        <end position="61"/>
    </location>
</feature>
<dbReference type="InParanoid" id="A0A0D0DTU7"/>
<dbReference type="Proteomes" id="UP000054538">
    <property type="component" value="Unassembled WGS sequence"/>
</dbReference>
<feature type="compositionally biased region" description="Basic and acidic residues" evidence="1">
    <location>
        <begin position="48"/>
        <end position="61"/>
    </location>
</feature>
<proteinExistence type="predicted"/>
<name>A0A0D0DTU7_9AGAM</name>
<sequence length="61" mass="7489">MESWVDQDTRPRRFFDYVTTTKYRLLSRDIERGMGFACPRRANRRQLRTTDKRGRYSDRAE</sequence>
<gene>
    <name evidence="2" type="ORF">PAXRUDRAFT_830211</name>
</gene>
<dbReference type="AlphaFoldDB" id="A0A0D0DTU7"/>
<reference evidence="3" key="2">
    <citation type="submission" date="2015-01" db="EMBL/GenBank/DDBJ databases">
        <title>Evolutionary Origins and Diversification of the Mycorrhizal Mutualists.</title>
        <authorList>
            <consortium name="DOE Joint Genome Institute"/>
            <consortium name="Mycorrhizal Genomics Consortium"/>
            <person name="Kohler A."/>
            <person name="Kuo A."/>
            <person name="Nagy L.G."/>
            <person name="Floudas D."/>
            <person name="Copeland A."/>
            <person name="Barry K.W."/>
            <person name="Cichocki N."/>
            <person name="Veneault-Fourrey C."/>
            <person name="LaButti K."/>
            <person name="Lindquist E.A."/>
            <person name="Lipzen A."/>
            <person name="Lundell T."/>
            <person name="Morin E."/>
            <person name="Murat C."/>
            <person name="Riley R."/>
            <person name="Ohm R."/>
            <person name="Sun H."/>
            <person name="Tunlid A."/>
            <person name="Henrissat B."/>
            <person name="Grigoriev I.V."/>
            <person name="Hibbett D.S."/>
            <person name="Martin F."/>
        </authorList>
    </citation>
    <scope>NUCLEOTIDE SEQUENCE [LARGE SCALE GENOMIC DNA]</scope>
    <source>
        <strain evidence="3">Ve08.2h10</strain>
    </source>
</reference>
<organism evidence="2 3">
    <name type="scientific">Paxillus rubicundulus Ve08.2h10</name>
    <dbReference type="NCBI Taxonomy" id="930991"/>
    <lineage>
        <taxon>Eukaryota</taxon>
        <taxon>Fungi</taxon>
        <taxon>Dikarya</taxon>
        <taxon>Basidiomycota</taxon>
        <taxon>Agaricomycotina</taxon>
        <taxon>Agaricomycetes</taxon>
        <taxon>Agaricomycetidae</taxon>
        <taxon>Boletales</taxon>
        <taxon>Paxilineae</taxon>
        <taxon>Paxillaceae</taxon>
        <taxon>Paxillus</taxon>
    </lineage>
</organism>
<protein>
    <submittedName>
        <fullName evidence="2">Uncharacterized protein</fullName>
    </submittedName>
</protein>
<dbReference type="EMBL" id="KN825307">
    <property type="protein sequence ID" value="KIK92166.1"/>
    <property type="molecule type" value="Genomic_DNA"/>
</dbReference>
<dbReference type="HOGENOM" id="CLU_2923333_0_0_1"/>
<evidence type="ECO:0000313" key="2">
    <source>
        <dbReference type="EMBL" id="KIK92166.1"/>
    </source>
</evidence>
<evidence type="ECO:0000313" key="3">
    <source>
        <dbReference type="Proteomes" id="UP000054538"/>
    </source>
</evidence>
<evidence type="ECO:0000256" key="1">
    <source>
        <dbReference type="SAM" id="MobiDB-lite"/>
    </source>
</evidence>